<proteinExistence type="predicted"/>
<evidence type="ECO:0008006" key="3">
    <source>
        <dbReference type="Google" id="ProtNLM"/>
    </source>
</evidence>
<accession>A0A9D1KEU5</accession>
<dbReference type="AlphaFoldDB" id="A0A9D1KEU5"/>
<dbReference type="EMBL" id="DVKS01000061">
    <property type="protein sequence ID" value="HIT41199.1"/>
    <property type="molecule type" value="Genomic_DNA"/>
</dbReference>
<name>A0A9D1KEU5_9FIRM</name>
<organism evidence="1 2">
    <name type="scientific">Candidatus Caccovicinus merdipullorum</name>
    <dbReference type="NCBI Taxonomy" id="2840724"/>
    <lineage>
        <taxon>Bacteria</taxon>
        <taxon>Bacillati</taxon>
        <taxon>Bacillota</taxon>
        <taxon>Clostridia</taxon>
        <taxon>Eubacteriales</taxon>
        <taxon>Candidatus Caccovicinus</taxon>
    </lineage>
</organism>
<comment type="caution">
    <text evidence="1">The sequence shown here is derived from an EMBL/GenBank/DDBJ whole genome shotgun (WGS) entry which is preliminary data.</text>
</comment>
<reference evidence="1" key="1">
    <citation type="submission" date="2020-10" db="EMBL/GenBank/DDBJ databases">
        <authorList>
            <person name="Gilroy R."/>
        </authorList>
    </citation>
    <scope>NUCLEOTIDE SEQUENCE</scope>
    <source>
        <strain evidence="1">CHK123-3438</strain>
    </source>
</reference>
<gene>
    <name evidence="1" type="ORF">IAB60_03690</name>
</gene>
<evidence type="ECO:0000313" key="2">
    <source>
        <dbReference type="Proteomes" id="UP000886860"/>
    </source>
</evidence>
<evidence type="ECO:0000313" key="1">
    <source>
        <dbReference type="EMBL" id="HIT41199.1"/>
    </source>
</evidence>
<reference evidence="1" key="2">
    <citation type="journal article" date="2021" name="PeerJ">
        <title>Extensive microbial diversity within the chicken gut microbiome revealed by metagenomics and culture.</title>
        <authorList>
            <person name="Gilroy R."/>
            <person name="Ravi A."/>
            <person name="Getino M."/>
            <person name="Pursley I."/>
            <person name="Horton D.L."/>
            <person name="Alikhan N.F."/>
            <person name="Baker D."/>
            <person name="Gharbi K."/>
            <person name="Hall N."/>
            <person name="Watson M."/>
            <person name="Adriaenssens E.M."/>
            <person name="Foster-Nyarko E."/>
            <person name="Jarju S."/>
            <person name="Secka A."/>
            <person name="Antonio M."/>
            <person name="Oren A."/>
            <person name="Chaudhuri R.R."/>
            <person name="La Ragione R."/>
            <person name="Hildebrand F."/>
            <person name="Pallen M.J."/>
        </authorList>
    </citation>
    <scope>NUCLEOTIDE SEQUENCE</scope>
    <source>
        <strain evidence="1">CHK123-3438</strain>
    </source>
</reference>
<dbReference type="InterPro" id="IPR036410">
    <property type="entry name" value="HSP_DnaJ_Cys-rich_dom_sf"/>
</dbReference>
<dbReference type="SUPFAM" id="SSF57938">
    <property type="entry name" value="DnaJ/Hsp40 cysteine-rich domain"/>
    <property type="match status" value="1"/>
</dbReference>
<protein>
    <recommendedName>
        <fullName evidence="3">CR-type domain-containing protein</fullName>
    </recommendedName>
</protein>
<dbReference type="Proteomes" id="UP000886860">
    <property type="component" value="Unassembled WGS sequence"/>
</dbReference>
<sequence>MDTVTDDTVMQDVNGTDYYFALPQTSAAYNYYMLWIDEKNSGIMQLSEFSIAYEGSSFGFTGLDGSAASAASSGSGTGQLLCASCAGRGTNHCFVCQGSGVSGTELCRNCNGTGEVRCTACAGRGYIR</sequence>